<dbReference type="InterPro" id="IPR002606">
    <property type="entry name" value="Riboflavin_kinase_bac"/>
</dbReference>
<keyword evidence="11" id="KW-0511">Multifunctional enzyme</keyword>
<dbReference type="NCBIfam" id="TIGR00083">
    <property type="entry name" value="ribF"/>
    <property type="match status" value="1"/>
</dbReference>
<evidence type="ECO:0000256" key="5">
    <source>
        <dbReference type="ARBA" id="ARBA00022679"/>
    </source>
</evidence>
<keyword evidence="3 14" id="KW-0285">Flavoprotein</keyword>
<dbReference type="Proteomes" id="UP000531840">
    <property type="component" value="Unassembled WGS sequence"/>
</dbReference>
<keyword evidence="10 14" id="KW-0067">ATP-binding</keyword>
<evidence type="ECO:0000256" key="13">
    <source>
        <dbReference type="ARBA" id="ARBA00049494"/>
    </source>
</evidence>
<keyword evidence="17" id="KW-1185">Reference proteome</keyword>
<evidence type="ECO:0000256" key="2">
    <source>
        <dbReference type="ARBA" id="ARBA00005201"/>
    </source>
</evidence>
<evidence type="ECO:0000256" key="10">
    <source>
        <dbReference type="ARBA" id="ARBA00022840"/>
    </source>
</evidence>
<dbReference type="EMBL" id="JACBYF010000019">
    <property type="protein sequence ID" value="NYS47964.1"/>
    <property type="molecule type" value="Genomic_DNA"/>
</dbReference>
<comment type="similarity">
    <text evidence="14">Belongs to the ribF family.</text>
</comment>
<evidence type="ECO:0000256" key="8">
    <source>
        <dbReference type="ARBA" id="ARBA00022777"/>
    </source>
</evidence>
<keyword evidence="8 14" id="KW-0418">Kinase</keyword>
<dbReference type="RefSeq" id="WP_179941747.1">
    <property type="nucleotide sequence ID" value="NZ_JACBYF010000019.1"/>
</dbReference>
<name>A0ABX2T3D6_9BACL</name>
<keyword evidence="5 14" id="KW-0808">Transferase</keyword>
<sequence length="310" mass="36004">MKVFKISNIEDLKKDNKFRVAALGFFDGLHIAHKEIITRTVNKSKDSKLLSTVITFNISPKEYFSKKEIELLTPECRKKEILDDLGVDELYFLEFNEKLSKITKEEFIDKILKVLNVKEVFCGYDYLFGYKGEGTPEYISIYTNDEMKVNKISKIEFNDEKISTTLLKEKVIEGNFDDYIKLSGQPYTMVGTVVKGKQLGRTINFPTANLEPKYNYLLPKKLGVYITKVTVADKTFVGITNIGKNPTVTNEDKIFIETHILDFNEYIYGEEIKLDFYTFIRPEQKFNGIDELKVQLEEDKKIAEKFVFKN</sequence>
<dbReference type="SUPFAM" id="SSF52374">
    <property type="entry name" value="Nucleotidylyl transferase"/>
    <property type="match status" value="1"/>
</dbReference>
<dbReference type="CDD" id="cd02064">
    <property type="entry name" value="FAD_synthetase_N"/>
    <property type="match status" value="1"/>
</dbReference>
<dbReference type="PANTHER" id="PTHR22749:SF6">
    <property type="entry name" value="RIBOFLAVIN KINASE"/>
    <property type="match status" value="1"/>
</dbReference>
<dbReference type="PIRSF" id="PIRSF004491">
    <property type="entry name" value="FAD_Synth"/>
    <property type="match status" value="1"/>
</dbReference>
<comment type="caution">
    <text evidence="16">The sequence shown here is derived from an EMBL/GenBank/DDBJ whole genome shotgun (WGS) entry which is preliminary data.</text>
</comment>
<accession>A0ABX2T3D6</accession>
<dbReference type="SUPFAM" id="SSF82114">
    <property type="entry name" value="Riboflavin kinase-like"/>
    <property type="match status" value="1"/>
</dbReference>
<evidence type="ECO:0000256" key="4">
    <source>
        <dbReference type="ARBA" id="ARBA00022643"/>
    </source>
</evidence>
<evidence type="ECO:0000313" key="16">
    <source>
        <dbReference type="EMBL" id="NYS47964.1"/>
    </source>
</evidence>
<proteinExistence type="inferred from homology"/>
<comment type="catalytic activity">
    <reaction evidence="12 14">
        <text>riboflavin + ATP = FMN + ADP + H(+)</text>
        <dbReference type="Rhea" id="RHEA:14357"/>
        <dbReference type="ChEBI" id="CHEBI:15378"/>
        <dbReference type="ChEBI" id="CHEBI:30616"/>
        <dbReference type="ChEBI" id="CHEBI:57986"/>
        <dbReference type="ChEBI" id="CHEBI:58210"/>
        <dbReference type="ChEBI" id="CHEBI:456216"/>
        <dbReference type="EC" id="2.7.1.26"/>
    </reaction>
</comment>
<dbReference type="InterPro" id="IPR015865">
    <property type="entry name" value="Riboflavin_kinase_bac/euk"/>
</dbReference>
<keyword evidence="4 14" id="KW-0288">FMN</keyword>
<dbReference type="Gene3D" id="3.40.50.620">
    <property type="entry name" value="HUPs"/>
    <property type="match status" value="1"/>
</dbReference>
<reference evidence="16 17" key="1">
    <citation type="submission" date="2020-07" db="EMBL/GenBank/DDBJ databases">
        <title>MOT database genomes.</title>
        <authorList>
            <person name="Joseph S."/>
            <person name="Aduse-Opoku J."/>
            <person name="Hashim A."/>
            <person name="Wade W."/>
            <person name="Curtis M."/>
        </authorList>
    </citation>
    <scope>NUCLEOTIDE SEQUENCE [LARGE SCALE GENOMIC DNA]</scope>
    <source>
        <strain evidence="16 17">CIP 106318</strain>
    </source>
</reference>
<keyword evidence="7 14" id="KW-0547">Nucleotide-binding</keyword>
<evidence type="ECO:0000256" key="9">
    <source>
        <dbReference type="ARBA" id="ARBA00022827"/>
    </source>
</evidence>
<dbReference type="Pfam" id="PF01687">
    <property type="entry name" value="Flavokinase"/>
    <property type="match status" value="1"/>
</dbReference>
<comment type="pathway">
    <text evidence="2 14">Cofactor biosynthesis; FMN biosynthesis; FMN from riboflavin (ATP route): step 1/1.</text>
</comment>
<keyword evidence="6 14" id="KW-0548">Nucleotidyltransferase</keyword>
<evidence type="ECO:0000256" key="11">
    <source>
        <dbReference type="ARBA" id="ARBA00023268"/>
    </source>
</evidence>
<dbReference type="Pfam" id="PF06574">
    <property type="entry name" value="FAD_syn"/>
    <property type="match status" value="1"/>
</dbReference>
<dbReference type="GO" id="GO:0003919">
    <property type="term" value="F:FMN adenylyltransferase activity"/>
    <property type="evidence" value="ECO:0007669"/>
    <property type="project" value="UniProtKB-EC"/>
</dbReference>
<dbReference type="InterPro" id="IPR014729">
    <property type="entry name" value="Rossmann-like_a/b/a_fold"/>
</dbReference>
<evidence type="ECO:0000256" key="7">
    <source>
        <dbReference type="ARBA" id="ARBA00022741"/>
    </source>
</evidence>
<feature type="domain" description="Riboflavin kinase" evidence="15">
    <location>
        <begin position="182"/>
        <end position="308"/>
    </location>
</feature>
<dbReference type="EC" id="2.7.1.26" evidence="14"/>
<evidence type="ECO:0000256" key="12">
    <source>
        <dbReference type="ARBA" id="ARBA00047880"/>
    </source>
</evidence>
<comment type="pathway">
    <text evidence="1 14">Cofactor biosynthesis; FAD biosynthesis; FAD from FMN: step 1/1.</text>
</comment>
<dbReference type="Gene3D" id="2.40.30.30">
    <property type="entry name" value="Riboflavin kinase-like"/>
    <property type="match status" value="1"/>
</dbReference>
<evidence type="ECO:0000256" key="14">
    <source>
        <dbReference type="PIRNR" id="PIRNR004491"/>
    </source>
</evidence>
<dbReference type="InterPro" id="IPR023465">
    <property type="entry name" value="Riboflavin_kinase_dom_sf"/>
</dbReference>
<gene>
    <name evidence="16" type="ORF">HZY85_07245</name>
</gene>
<dbReference type="SMART" id="SM00904">
    <property type="entry name" value="Flavokinase"/>
    <property type="match status" value="1"/>
</dbReference>
<keyword evidence="9 14" id="KW-0274">FAD</keyword>
<organism evidence="16 17">
    <name type="scientific">Gemelliphila palaticanis</name>
    <dbReference type="NCBI Taxonomy" id="81950"/>
    <lineage>
        <taxon>Bacteria</taxon>
        <taxon>Bacillati</taxon>
        <taxon>Bacillota</taxon>
        <taxon>Bacilli</taxon>
        <taxon>Bacillales</taxon>
        <taxon>Gemellaceae</taxon>
        <taxon>Gemelliphila</taxon>
    </lineage>
</organism>
<protein>
    <recommendedName>
        <fullName evidence="14">Riboflavin biosynthesis protein</fullName>
    </recommendedName>
    <domain>
        <recommendedName>
            <fullName evidence="14">Riboflavin kinase</fullName>
            <ecNumber evidence="14">2.7.1.26</ecNumber>
        </recommendedName>
        <alternativeName>
            <fullName evidence="14">Flavokinase</fullName>
        </alternativeName>
    </domain>
    <domain>
        <recommendedName>
            <fullName evidence="14">FMN adenylyltransferase</fullName>
            <ecNumber evidence="14">2.7.7.2</ecNumber>
        </recommendedName>
        <alternativeName>
            <fullName evidence="14">FAD pyrophosphorylase</fullName>
        </alternativeName>
        <alternativeName>
            <fullName evidence="14">FAD synthase</fullName>
        </alternativeName>
    </domain>
</protein>
<dbReference type="NCBIfam" id="NF004162">
    <property type="entry name" value="PRK05627.1-5"/>
    <property type="match status" value="1"/>
</dbReference>
<evidence type="ECO:0000313" key="17">
    <source>
        <dbReference type="Proteomes" id="UP000531840"/>
    </source>
</evidence>
<dbReference type="InterPro" id="IPR015864">
    <property type="entry name" value="FAD_synthase"/>
</dbReference>
<comment type="catalytic activity">
    <reaction evidence="13 14">
        <text>FMN + ATP + H(+) = FAD + diphosphate</text>
        <dbReference type="Rhea" id="RHEA:17237"/>
        <dbReference type="ChEBI" id="CHEBI:15378"/>
        <dbReference type="ChEBI" id="CHEBI:30616"/>
        <dbReference type="ChEBI" id="CHEBI:33019"/>
        <dbReference type="ChEBI" id="CHEBI:57692"/>
        <dbReference type="ChEBI" id="CHEBI:58210"/>
        <dbReference type="EC" id="2.7.7.2"/>
    </reaction>
</comment>
<dbReference type="PANTHER" id="PTHR22749">
    <property type="entry name" value="RIBOFLAVIN KINASE/FMN ADENYLYLTRANSFERASE"/>
    <property type="match status" value="1"/>
</dbReference>
<dbReference type="InterPro" id="IPR023468">
    <property type="entry name" value="Riboflavin_kinase"/>
</dbReference>
<evidence type="ECO:0000256" key="6">
    <source>
        <dbReference type="ARBA" id="ARBA00022695"/>
    </source>
</evidence>
<evidence type="ECO:0000256" key="3">
    <source>
        <dbReference type="ARBA" id="ARBA00022630"/>
    </source>
</evidence>
<dbReference type="GO" id="GO:0008531">
    <property type="term" value="F:riboflavin kinase activity"/>
    <property type="evidence" value="ECO:0007669"/>
    <property type="project" value="UniProtKB-EC"/>
</dbReference>
<evidence type="ECO:0000256" key="1">
    <source>
        <dbReference type="ARBA" id="ARBA00004726"/>
    </source>
</evidence>
<evidence type="ECO:0000259" key="15">
    <source>
        <dbReference type="SMART" id="SM00904"/>
    </source>
</evidence>
<dbReference type="EC" id="2.7.7.2" evidence="14"/>